<dbReference type="KEGG" id="rtg:NCTC13098_03149"/>
<name>A0A3P8KJV4_RAOTE</name>
<dbReference type="Proteomes" id="UP000274346">
    <property type="component" value="Chromosome"/>
</dbReference>
<organism evidence="1 2">
    <name type="scientific">Raoultella terrigena</name>
    <name type="common">Klebsiella terrigena</name>
    <dbReference type="NCBI Taxonomy" id="577"/>
    <lineage>
        <taxon>Bacteria</taxon>
        <taxon>Pseudomonadati</taxon>
        <taxon>Pseudomonadota</taxon>
        <taxon>Gammaproteobacteria</taxon>
        <taxon>Enterobacterales</taxon>
        <taxon>Enterobacteriaceae</taxon>
        <taxon>Klebsiella/Raoultella group</taxon>
        <taxon>Raoultella</taxon>
    </lineage>
</organism>
<evidence type="ECO:0000313" key="1">
    <source>
        <dbReference type="EMBL" id="VDR26791.1"/>
    </source>
</evidence>
<protein>
    <submittedName>
        <fullName evidence="1">Uncharacterized protein</fullName>
    </submittedName>
</protein>
<evidence type="ECO:0000313" key="2">
    <source>
        <dbReference type="Proteomes" id="UP000274346"/>
    </source>
</evidence>
<dbReference type="AlphaFoldDB" id="A0A3P8KJV4"/>
<accession>A0A3P8KJV4</accession>
<reference evidence="1 2" key="1">
    <citation type="submission" date="2018-12" db="EMBL/GenBank/DDBJ databases">
        <authorList>
            <consortium name="Pathogen Informatics"/>
        </authorList>
    </citation>
    <scope>NUCLEOTIDE SEQUENCE [LARGE SCALE GENOMIC DNA]</scope>
    <source>
        <strain evidence="1 2">NCTC13098</strain>
    </source>
</reference>
<gene>
    <name evidence="1" type="ORF">NCTC13098_03149</name>
</gene>
<proteinExistence type="predicted"/>
<dbReference type="EMBL" id="LR131271">
    <property type="protein sequence ID" value="VDR26791.1"/>
    <property type="molecule type" value="Genomic_DNA"/>
</dbReference>
<sequence>MLAGKSLIFSQSAAVFSATSSDSTFSGRPVDQAVTRIWQARSRVQISSNGLADGAGGHQHPVVAHQQAAFIRQQPRQPRPLGDGIRHPAVQRIDRHALKVARGVWSTGRICGSSRQATLVA</sequence>